<dbReference type="Gene3D" id="3.30.560.10">
    <property type="entry name" value="Glucose Oxidase, domain 3"/>
    <property type="match status" value="1"/>
</dbReference>
<feature type="domain" description="Glucose-methanol-choline oxidoreductase N-terminal" evidence="7">
    <location>
        <begin position="22"/>
        <end position="341"/>
    </location>
</feature>
<keyword evidence="4" id="KW-0285">Flavoprotein</keyword>
<dbReference type="PIRSF" id="PIRSF000137">
    <property type="entry name" value="Alcohol_oxidase"/>
    <property type="match status" value="1"/>
</dbReference>
<gene>
    <name evidence="8" type="ORF">D9756_008789</name>
</gene>
<proteinExistence type="inferred from homology"/>
<keyword evidence="5" id="KW-0274">FAD</keyword>
<evidence type="ECO:0000256" key="4">
    <source>
        <dbReference type="ARBA" id="ARBA00022630"/>
    </source>
</evidence>
<sequence>MLFASGAVFFQGVDEFPQDVEYDFIIAGGGTAGGVVAGRLAENPNWRILVIEGGPSNEDIFETKVPGLCGSVSNNPLLGWNYTITPQTGANDRTTTYGRGKLLGGCSSHNGLAYTRGSRDDWDYWAAVTGDEGLGWDNMLRTMKQGENFVNNSANLPQQGHFEPSNHGFNGPLFVCSPYTIHPLNDMLLQVTRELPAEFPFVPDLNGGRPIGISWVHRTEDHQGTRSNSATAYIETGEDNLHVLLNTYITRVLPAGSSSPPVPSTPSAFHPNFRGIEFAKDSESERKRLFAKKEVIVAGGVIGSPQILMNSGIGSREELEALGIETVVDNPSVGKNFSDQVAINVMFNTTIENTDFDLEAAIAEWNATHTGPLVISAPLKNQVAWVRLPENSPAFGAGRDPSPGENAPHIEINTNQISAATPDSVVGGLPPGGKRKCYSGHGGID</sequence>
<evidence type="ECO:0000256" key="2">
    <source>
        <dbReference type="ARBA" id="ARBA00010790"/>
    </source>
</evidence>
<dbReference type="GO" id="GO:0016614">
    <property type="term" value="F:oxidoreductase activity, acting on CH-OH group of donors"/>
    <property type="evidence" value="ECO:0007669"/>
    <property type="project" value="InterPro"/>
</dbReference>
<dbReference type="OrthoDB" id="269227at2759"/>
<comment type="subunit">
    <text evidence="3">Monomer.</text>
</comment>
<reference evidence="8 9" key="1">
    <citation type="journal article" date="2020" name="ISME J.">
        <title>Uncovering the hidden diversity of litter-decomposition mechanisms in mushroom-forming fungi.</title>
        <authorList>
            <person name="Floudas D."/>
            <person name="Bentzer J."/>
            <person name="Ahren D."/>
            <person name="Johansson T."/>
            <person name="Persson P."/>
            <person name="Tunlid A."/>
        </authorList>
    </citation>
    <scope>NUCLEOTIDE SEQUENCE [LARGE SCALE GENOMIC DNA]</scope>
    <source>
        <strain evidence="8 9">CBS 146.42</strain>
    </source>
</reference>
<comment type="cofactor">
    <cofactor evidence="1">
        <name>FAD</name>
        <dbReference type="ChEBI" id="CHEBI:57692"/>
    </cofactor>
</comment>
<comment type="caution">
    <text evidence="8">The sequence shown here is derived from an EMBL/GenBank/DDBJ whole genome shotgun (WGS) entry which is preliminary data.</text>
</comment>
<dbReference type="Proteomes" id="UP000559027">
    <property type="component" value="Unassembled WGS sequence"/>
</dbReference>
<comment type="similarity">
    <text evidence="2">Belongs to the GMC oxidoreductase family.</text>
</comment>
<evidence type="ECO:0000256" key="5">
    <source>
        <dbReference type="ARBA" id="ARBA00022827"/>
    </source>
</evidence>
<dbReference type="PANTHER" id="PTHR11552:SF147">
    <property type="entry name" value="CHOLINE DEHYDROGENASE, MITOCHONDRIAL"/>
    <property type="match status" value="1"/>
</dbReference>
<evidence type="ECO:0000313" key="9">
    <source>
        <dbReference type="Proteomes" id="UP000559027"/>
    </source>
</evidence>
<dbReference type="InterPro" id="IPR000172">
    <property type="entry name" value="GMC_OxRdtase_N"/>
</dbReference>
<dbReference type="InterPro" id="IPR036188">
    <property type="entry name" value="FAD/NAD-bd_sf"/>
</dbReference>
<evidence type="ECO:0000256" key="6">
    <source>
        <dbReference type="SAM" id="MobiDB-lite"/>
    </source>
</evidence>
<evidence type="ECO:0000256" key="1">
    <source>
        <dbReference type="ARBA" id="ARBA00001974"/>
    </source>
</evidence>
<dbReference type="InterPro" id="IPR012132">
    <property type="entry name" value="GMC_OxRdtase"/>
</dbReference>
<dbReference type="Pfam" id="PF00732">
    <property type="entry name" value="GMC_oxred_N"/>
    <property type="match status" value="1"/>
</dbReference>
<accession>A0A8H5CX20</accession>
<evidence type="ECO:0000259" key="7">
    <source>
        <dbReference type="Pfam" id="PF00732"/>
    </source>
</evidence>
<feature type="region of interest" description="Disordered" evidence="6">
    <location>
        <begin position="421"/>
        <end position="445"/>
    </location>
</feature>
<dbReference type="AlphaFoldDB" id="A0A8H5CX20"/>
<organism evidence="8 9">
    <name type="scientific">Leucocoprinus leucothites</name>
    <dbReference type="NCBI Taxonomy" id="201217"/>
    <lineage>
        <taxon>Eukaryota</taxon>
        <taxon>Fungi</taxon>
        <taxon>Dikarya</taxon>
        <taxon>Basidiomycota</taxon>
        <taxon>Agaricomycotina</taxon>
        <taxon>Agaricomycetes</taxon>
        <taxon>Agaricomycetidae</taxon>
        <taxon>Agaricales</taxon>
        <taxon>Agaricineae</taxon>
        <taxon>Agaricaceae</taxon>
        <taxon>Leucocoprinus</taxon>
    </lineage>
</organism>
<keyword evidence="9" id="KW-1185">Reference proteome</keyword>
<dbReference type="Gene3D" id="3.50.50.60">
    <property type="entry name" value="FAD/NAD(P)-binding domain"/>
    <property type="match status" value="1"/>
</dbReference>
<evidence type="ECO:0000313" key="8">
    <source>
        <dbReference type="EMBL" id="KAF5349532.1"/>
    </source>
</evidence>
<name>A0A8H5CX20_9AGAR</name>
<evidence type="ECO:0000256" key="3">
    <source>
        <dbReference type="ARBA" id="ARBA00011245"/>
    </source>
</evidence>
<dbReference type="EMBL" id="JAACJO010000016">
    <property type="protein sequence ID" value="KAF5349532.1"/>
    <property type="molecule type" value="Genomic_DNA"/>
</dbReference>
<protein>
    <recommendedName>
        <fullName evidence="7">Glucose-methanol-choline oxidoreductase N-terminal domain-containing protein</fullName>
    </recommendedName>
</protein>
<dbReference type="SUPFAM" id="SSF51905">
    <property type="entry name" value="FAD/NAD(P)-binding domain"/>
    <property type="match status" value="1"/>
</dbReference>
<dbReference type="GO" id="GO:0050660">
    <property type="term" value="F:flavin adenine dinucleotide binding"/>
    <property type="evidence" value="ECO:0007669"/>
    <property type="project" value="InterPro"/>
</dbReference>
<dbReference type="PANTHER" id="PTHR11552">
    <property type="entry name" value="GLUCOSE-METHANOL-CHOLINE GMC OXIDOREDUCTASE"/>
    <property type="match status" value="1"/>
</dbReference>